<gene>
    <name evidence="2" type="ORF">LTRI10_LOCUS44532</name>
</gene>
<evidence type="ECO:0000313" key="2">
    <source>
        <dbReference type="EMBL" id="CAL1404702.1"/>
    </source>
</evidence>
<feature type="transmembrane region" description="Helical" evidence="1">
    <location>
        <begin position="321"/>
        <end position="342"/>
    </location>
</feature>
<evidence type="ECO:0000313" key="3">
    <source>
        <dbReference type="Proteomes" id="UP001497516"/>
    </source>
</evidence>
<keyword evidence="1" id="KW-1133">Transmembrane helix</keyword>
<keyword evidence="3" id="KW-1185">Reference proteome</keyword>
<evidence type="ECO:0008006" key="4">
    <source>
        <dbReference type="Google" id="ProtNLM"/>
    </source>
</evidence>
<feature type="transmembrane region" description="Helical" evidence="1">
    <location>
        <begin position="80"/>
        <end position="102"/>
    </location>
</feature>
<feature type="transmembrane region" description="Helical" evidence="1">
    <location>
        <begin position="555"/>
        <end position="577"/>
    </location>
</feature>
<proteinExistence type="predicted"/>
<dbReference type="GO" id="GO:0016020">
    <property type="term" value="C:membrane"/>
    <property type="evidence" value="ECO:0007669"/>
    <property type="project" value="TreeGrafter"/>
</dbReference>
<reference evidence="2 3" key="1">
    <citation type="submission" date="2024-04" db="EMBL/GenBank/DDBJ databases">
        <authorList>
            <person name="Fracassetti M."/>
        </authorList>
    </citation>
    <scope>NUCLEOTIDE SEQUENCE [LARGE SCALE GENOMIC DNA]</scope>
</reference>
<dbReference type="AlphaFoldDB" id="A0AAV2G354"/>
<dbReference type="EMBL" id="OZ034820">
    <property type="protein sequence ID" value="CAL1404702.1"/>
    <property type="molecule type" value="Genomic_DNA"/>
</dbReference>
<feature type="transmembrane region" description="Helical" evidence="1">
    <location>
        <begin position="204"/>
        <end position="229"/>
    </location>
</feature>
<sequence>MRLSIYVTQKPQERILTFFVYKQKNRAYLEAGFLPDRCASFHYIYYFNPSSSSSPSTIEDNVIIFRSRLIMLKKNTSSSVGTFAVLGIIVIVAASSLDFVAAQPAAVSSNEGNGNWSSGDNDGTVRIDPLDKFKKYRGGFDITSKNYWSSTAFTGIYGYAIAALCLLAGICYGIFKLVIVLCCQNRRRNLKGGRKSSPHNDESYVMYKRLVILVLLTLVAIMVASGVALGGSSSFHNRAKKAVDIIIHTANNASRTIYDVTSAMTGISRTLESTEASNQFPTAMTASRFLSSTSRRLDREAASIEKEARDNRRRIDVAVTIVYVITVVAIALNLAVTIALSVCGVLRIRKAINWLLALCWSLIVLCWLLFGIYYFLHNFANDTCRALETFDHNPQNSSLSSLVPCDDLAAAKPTLRRVREGIYDLVSQLNVAAANVSSTLGVPPNFIQVCNPFSSPPNYHYQPHDDFTCPPPSIPIRDIPKVVKLVTCSDDGTCSNGQFVSPADYRLVEGYASSIQSLVDAFPEMQSLVECESVRASLSRIVDRHCQPLKKNAKIAWASLIPLSVLNMALLVLVLVIQRIGPLGTSGSVGAVAKDETAPLPRHSSSLEIAGSGGHHQLV</sequence>
<protein>
    <recommendedName>
        <fullName evidence="4">Transmembrane protein</fullName>
    </recommendedName>
</protein>
<dbReference type="InterPro" id="IPR040283">
    <property type="entry name" value="DDB_G0292058-like"/>
</dbReference>
<dbReference type="PANTHER" id="PTHR31414">
    <property type="entry name" value="TRANSMEMBRANE PROTEIN DDB_G0292058"/>
    <property type="match status" value="1"/>
</dbReference>
<keyword evidence="1" id="KW-0472">Membrane</keyword>
<evidence type="ECO:0000256" key="1">
    <source>
        <dbReference type="SAM" id="Phobius"/>
    </source>
</evidence>
<accession>A0AAV2G354</accession>
<organism evidence="2 3">
    <name type="scientific">Linum trigynum</name>
    <dbReference type="NCBI Taxonomy" id="586398"/>
    <lineage>
        <taxon>Eukaryota</taxon>
        <taxon>Viridiplantae</taxon>
        <taxon>Streptophyta</taxon>
        <taxon>Embryophyta</taxon>
        <taxon>Tracheophyta</taxon>
        <taxon>Spermatophyta</taxon>
        <taxon>Magnoliopsida</taxon>
        <taxon>eudicotyledons</taxon>
        <taxon>Gunneridae</taxon>
        <taxon>Pentapetalae</taxon>
        <taxon>rosids</taxon>
        <taxon>fabids</taxon>
        <taxon>Malpighiales</taxon>
        <taxon>Linaceae</taxon>
        <taxon>Linum</taxon>
    </lineage>
</organism>
<dbReference type="Proteomes" id="UP001497516">
    <property type="component" value="Chromosome 7"/>
</dbReference>
<keyword evidence="1" id="KW-0812">Transmembrane</keyword>
<feature type="transmembrane region" description="Helical" evidence="1">
    <location>
        <begin position="354"/>
        <end position="376"/>
    </location>
</feature>
<dbReference type="PANTHER" id="PTHR31414:SF18">
    <property type="entry name" value="TRANSMEMBRANE PROTEIN-RELATED"/>
    <property type="match status" value="1"/>
</dbReference>
<name>A0AAV2G354_9ROSI</name>
<feature type="transmembrane region" description="Helical" evidence="1">
    <location>
        <begin position="156"/>
        <end position="183"/>
    </location>
</feature>